<gene>
    <name evidence="4" type="ORF">Fcan01_14647</name>
</gene>
<dbReference type="PROSITE" id="PS51257">
    <property type="entry name" value="PROKAR_LIPOPROTEIN"/>
    <property type="match status" value="1"/>
</dbReference>
<dbReference type="PROSITE" id="PS50940">
    <property type="entry name" value="CHIT_BIND_II"/>
    <property type="match status" value="1"/>
</dbReference>
<proteinExistence type="predicted"/>
<comment type="caution">
    <text evidence="4">The sequence shown here is derived from an EMBL/GenBank/DDBJ whole genome shotgun (WGS) entry which is preliminary data.</text>
</comment>
<dbReference type="GO" id="GO:0008061">
    <property type="term" value="F:chitin binding"/>
    <property type="evidence" value="ECO:0007669"/>
    <property type="project" value="InterPro"/>
</dbReference>
<name>A0A226DZ61_FOLCA</name>
<dbReference type="PANTHER" id="PTHR42976">
    <property type="entry name" value="BIFUNCTIONAL CHITINASE/LYSOZYME-RELATED"/>
    <property type="match status" value="1"/>
</dbReference>
<feature type="domain" description="Chitin-binding type-2" evidence="3">
    <location>
        <begin position="18"/>
        <end position="72"/>
    </location>
</feature>
<dbReference type="EMBL" id="LNIX01000008">
    <property type="protein sequence ID" value="OXA50573.1"/>
    <property type="molecule type" value="Genomic_DNA"/>
</dbReference>
<evidence type="ECO:0000259" key="3">
    <source>
        <dbReference type="PROSITE" id="PS50940"/>
    </source>
</evidence>
<dbReference type="Gene3D" id="2.170.140.10">
    <property type="entry name" value="Chitin binding domain"/>
    <property type="match status" value="1"/>
</dbReference>
<dbReference type="AlphaFoldDB" id="A0A226DZ61"/>
<dbReference type="Gene3D" id="3.20.20.80">
    <property type="entry name" value="Glycosidases"/>
    <property type="match status" value="1"/>
</dbReference>
<feature type="signal peptide" evidence="2">
    <location>
        <begin position="1"/>
        <end position="20"/>
    </location>
</feature>
<keyword evidence="5" id="KW-1185">Reference proteome</keyword>
<dbReference type="InterPro" id="IPR052750">
    <property type="entry name" value="GH18_Chitinase"/>
</dbReference>
<dbReference type="InterPro" id="IPR036508">
    <property type="entry name" value="Chitin-bd_dom_sf"/>
</dbReference>
<feature type="compositionally biased region" description="Pro residues" evidence="1">
    <location>
        <begin position="89"/>
        <end position="98"/>
    </location>
</feature>
<organism evidence="4 5">
    <name type="scientific">Folsomia candida</name>
    <name type="common">Springtail</name>
    <dbReference type="NCBI Taxonomy" id="158441"/>
    <lineage>
        <taxon>Eukaryota</taxon>
        <taxon>Metazoa</taxon>
        <taxon>Ecdysozoa</taxon>
        <taxon>Arthropoda</taxon>
        <taxon>Hexapoda</taxon>
        <taxon>Collembola</taxon>
        <taxon>Entomobryomorpha</taxon>
        <taxon>Isotomoidea</taxon>
        <taxon>Isotomidae</taxon>
        <taxon>Proisotominae</taxon>
        <taxon>Folsomia</taxon>
    </lineage>
</organism>
<dbReference type="Pfam" id="PF01607">
    <property type="entry name" value="CBM_14"/>
    <property type="match status" value="1"/>
</dbReference>
<dbReference type="InterPro" id="IPR017853">
    <property type="entry name" value="GH"/>
</dbReference>
<dbReference type="PANTHER" id="PTHR42976:SF1">
    <property type="entry name" value="GH18 DOMAIN-CONTAINING PROTEIN-RELATED"/>
    <property type="match status" value="1"/>
</dbReference>
<evidence type="ECO:0000256" key="2">
    <source>
        <dbReference type="SAM" id="SignalP"/>
    </source>
</evidence>
<dbReference type="InterPro" id="IPR002557">
    <property type="entry name" value="Chitin-bd_dom"/>
</dbReference>
<dbReference type="CDD" id="cd06543">
    <property type="entry name" value="GH18_PF-ChiA-like"/>
    <property type="match status" value="1"/>
</dbReference>
<evidence type="ECO:0000313" key="5">
    <source>
        <dbReference type="Proteomes" id="UP000198287"/>
    </source>
</evidence>
<feature type="chain" id="PRO_5012262790" evidence="2">
    <location>
        <begin position="21"/>
        <end position="391"/>
    </location>
</feature>
<sequence>MKTSIPVLVVSLFVSHAASACKEGSITNNPKDCNTYIVCLHEKEKVVSCPAGLQFNKEKSICDWPANANCGGESDGESGENGITTTPKPTGPPPPHGPSPRFAPYFDVMLKGGMNLSQIYEKTGQKDFTLAFVLGSSGGCDPKWGAERDLNDSEIIDGIRAVQEKGGQMIVALGGAVGPYLEHSCKSVDSLAEAYLKILDTVKTTHLDIDVEAPINMEMVNKALAKVQKERPTTSVSYTLMVQAEDFGLNPQLGLRMIESAKEQGVHVDIVNPMTMEFGGPSPDYGDQVIGAAKSVIKQMKIVWPDKSDGEIRRMLGVTPMIGKNFNTKVFETKHGRRLVEWANNNHIGFLSFWSVGRDNGGCPGGGISPSCSSTSQSDYEFTKTFQAFIE</sequence>
<dbReference type="SUPFAM" id="SSF57625">
    <property type="entry name" value="Invertebrate chitin-binding proteins"/>
    <property type="match status" value="1"/>
</dbReference>
<dbReference type="Proteomes" id="UP000198287">
    <property type="component" value="Unassembled WGS sequence"/>
</dbReference>
<dbReference type="SMART" id="SM00494">
    <property type="entry name" value="ChtBD2"/>
    <property type="match status" value="1"/>
</dbReference>
<dbReference type="SUPFAM" id="SSF51445">
    <property type="entry name" value="(Trans)glycosidases"/>
    <property type="match status" value="1"/>
</dbReference>
<keyword evidence="2" id="KW-0732">Signal</keyword>
<dbReference type="GO" id="GO:0005576">
    <property type="term" value="C:extracellular region"/>
    <property type="evidence" value="ECO:0007669"/>
    <property type="project" value="InterPro"/>
</dbReference>
<accession>A0A226DZ61</accession>
<evidence type="ECO:0000256" key="1">
    <source>
        <dbReference type="SAM" id="MobiDB-lite"/>
    </source>
</evidence>
<reference evidence="4 5" key="1">
    <citation type="submission" date="2015-12" db="EMBL/GenBank/DDBJ databases">
        <title>The genome of Folsomia candida.</title>
        <authorList>
            <person name="Faddeeva A."/>
            <person name="Derks M.F."/>
            <person name="Anvar Y."/>
            <person name="Smit S."/>
            <person name="Van Straalen N."/>
            <person name="Roelofs D."/>
        </authorList>
    </citation>
    <scope>NUCLEOTIDE SEQUENCE [LARGE SCALE GENOMIC DNA]</scope>
    <source>
        <strain evidence="4 5">VU population</strain>
        <tissue evidence="4">Whole body</tissue>
    </source>
</reference>
<dbReference type="OMA" id="MNDVQGE"/>
<evidence type="ECO:0000313" key="4">
    <source>
        <dbReference type="EMBL" id="OXA50573.1"/>
    </source>
</evidence>
<protein>
    <submittedName>
        <fullName evidence="4">Putative bifunctional chitinase/lysozyme</fullName>
    </submittedName>
</protein>
<dbReference type="OrthoDB" id="6020543at2759"/>
<feature type="region of interest" description="Disordered" evidence="1">
    <location>
        <begin position="73"/>
        <end position="99"/>
    </location>
</feature>